<proteinExistence type="predicted"/>
<protein>
    <submittedName>
        <fullName evidence="1">Uncharacterized protein</fullName>
    </submittedName>
</protein>
<organism evidence="1 2">
    <name type="scientific">Ignicoccus pacificus DSM 13166</name>
    <dbReference type="NCBI Taxonomy" id="940294"/>
    <lineage>
        <taxon>Archaea</taxon>
        <taxon>Thermoproteota</taxon>
        <taxon>Thermoprotei</taxon>
        <taxon>Desulfurococcales</taxon>
        <taxon>Desulfurococcaceae</taxon>
        <taxon>Ignicoccus</taxon>
    </lineage>
</organism>
<reference evidence="1" key="1">
    <citation type="submission" date="2013-11" db="EMBL/GenBank/DDBJ databases">
        <title>Comparative genomics of Ignicoccus.</title>
        <authorList>
            <person name="Podar M."/>
        </authorList>
    </citation>
    <scope>NUCLEOTIDE SEQUENCE</scope>
    <source>
        <strain evidence="1">DSM 13166</strain>
    </source>
</reference>
<name>A0A977KBN2_9CREN</name>
<sequence>MRGIRVGVILLIAIFTASAHVISGTVNAIIPAGNFWLWITDGGIIASPTIPHSLHGKWPVNLVCSNGPIKIYELIKGPWVCKVEALNLLGAQPKPQVFWNSTIKGLECGERYLLSDVKEMISKGNQTVVMVPLSGSICKRVKVNATINGENMIINITMIPIKPWVKICPASKMIDVVLVWGKAKSVDVIVNGKEILYAKSK</sequence>
<evidence type="ECO:0000313" key="1">
    <source>
        <dbReference type="EMBL" id="UXD22660.1"/>
    </source>
</evidence>
<dbReference type="KEGG" id="ipc:IPA_07125"/>
<gene>
    <name evidence="1" type="ORF">IPA_07125</name>
</gene>
<keyword evidence="2" id="KW-1185">Reference proteome</keyword>
<evidence type="ECO:0000313" key="2">
    <source>
        <dbReference type="Proteomes" id="UP001063698"/>
    </source>
</evidence>
<dbReference type="EMBL" id="CP006868">
    <property type="protein sequence ID" value="UXD22660.1"/>
    <property type="molecule type" value="Genomic_DNA"/>
</dbReference>
<accession>A0A977KBN2</accession>
<dbReference type="AlphaFoldDB" id="A0A977KBN2"/>
<dbReference type="Proteomes" id="UP001063698">
    <property type="component" value="Chromosome"/>
</dbReference>